<feature type="domain" description="HTH araC/xylS-type" evidence="4">
    <location>
        <begin position="177"/>
        <end position="275"/>
    </location>
</feature>
<dbReference type="InterPro" id="IPR003313">
    <property type="entry name" value="AraC-bd"/>
</dbReference>
<dbReference type="SUPFAM" id="SSF46689">
    <property type="entry name" value="Homeodomain-like"/>
    <property type="match status" value="1"/>
</dbReference>
<dbReference type="PANTHER" id="PTHR43280:SF2">
    <property type="entry name" value="HTH-TYPE TRANSCRIPTIONAL REGULATOR EXSA"/>
    <property type="match status" value="1"/>
</dbReference>
<dbReference type="PROSITE" id="PS01124">
    <property type="entry name" value="HTH_ARAC_FAMILY_2"/>
    <property type="match status" value="1"/>
</dbReference>
<keyword evidence="6" id="KW-1185">Reference proteome</keyword>
<dbReference type="Gene3D" id="1.10.10.60">
    <property type="entry name" value="Homeodomain-like"/>
    <property type="match status" value="2"/>
</dbReference>
<gene>
    <name evidence="5" type="ORF">QJS35_00925</name>
</gene>
<sequence>MLKLLAESTIDPELSFHYAYRQTMHVTSDPHDHDFFEIFVTFDPVNHYVNGVKQELASGILVFIRPEDQHYYETIGTAPFHIVNIAFPQEVFDSFNNYLEEPAFVKGMLECELPPVLKLQPFEPFAIKSSFQELAFSSNPDKTILRHQFKMLLLHVFVQYFQRLRNDAKSSIPQWLQELKVIMQQKEHFVAGLPKLIELSGKSQEHLGRSIKKHYGMTPTEWLNGFKLQYAASLLLHTEESIIDISIEAGFDNLSHFYHVFKRYYKLSPARYRKVNKKVIVPQ</sequence>
<dbReference type="Proteomes" id="UP001493487">
    <property type="component" value="Unassembled WGS sequence"/>
</dbReference>
<dbReference type="InterPro" id="IPR020449">
    <property type="entry name" value="Tscrpt_reg_AraC-type_HTH"/>
</dbReference>
<proteinExistence type="predicted"/>
<evidence type="ECO:0000256" key="3">
    <source>
        <dbReference type="ARBA" id="ARBA00023163"/>
    </source>
</evidence>
<accession>A0ABV1KLF3</accession>
<dbReference type="PROSITE" id="PS00041">
    <property type="entry name" value="HTH_ARAC_FAMILY_1"/>
    <property type="match status" value="1"/>
</dbReference>
<dbReference type="InterPro" id="IPR018062">
    <property type="entry name" value="HTH_AraC-typ_CS"/>
</dbReference>
<dbReference type="SMART" id="SM00342">
    <property type="entry name" value="HTH_ARAC"/>
    <property type="match status" value="1"/>
</dbReference>
<dbReference type="SUPFAM" id="SSF51215">
    <property type="entry name" value="Regulatory protein AraC"/>
    <property type="match status" value="1"/>
</dbReference>
<organism evidence="5 6">
    <name type="scientific">Cohnella silvisoli</name>
    <dbReference type="NCBI Taxonomy" id="2873699"/>
    <lineage>
        <taxon>Bacteria</taxon>
        <taxon>Bacillati</taxon>
        <taxon>Bacillota</taxon>
        <taxon>Bacilli</taxon>
        <taxon>Bacillales</taxon>
        <taxon>Paenibacillaceae</taxon>
        <taxon>Cohnella</taxon>
    </lineage>
</organism>
<dbReference type="InterPro" id="IPR018060">
    <property type="entry name" value="HTH_AraC"/>
</dbReference>
<protein>
    <submittedName>
        <fullName evidence="5">AraC family transcriptional regulator</fullName>
    </submittedName>
</protein>
<dbReference type="Pfam" id="PF02311">
    <property type="entry name" value="AraC_binding"/>
    <property type="match status" value="1"/>
</dbReference>
<reference evidence="5 6" key="1">
    <citation type="journal article" date="2023" name="Genome Announc.">
        <title>Pan-Genome Analyses of the Genus Cohnella and Proposal of the Novel Species Cohnella silvisoli sp. nov., Isolated from Forest Soil.</title>
        <authorList>
            <person name="Wang C."/>
            <person name="Mao L."/>
            <person name="Bao G."/>
            <person name="Zhu H."/>
        </authorList>
    </citation>
    <scope>NUCLEOTIDE SEQUENCE [LARGE SCALE GENOMIC DNA]</scope>
    <source>
        <strain evidence="5 6">NL03-T5-1</strain>
    </source>
</reference>
<keyword evidence="3" id="KW-0804">Transcription</keyword>
<dbReference type="PANTHER" id="PTHR43280">
    <property type="entry name" value="ARAC-FAMILY TRANSCRIPTIONAL REGULATOR"/>
    <property type="match status" value="1"/>
</dbReference>
<evidence type="ECO:0000313" key="6">
    <source>
        <dbReference type="Proteomes" id="UP001493487"/>
    </source>
</evidence>
<evidence type="ECO:0000256" key="2">
    <source>
        <dbReference type="ARBA" id="ARBA00023125"/>
    </source>
</evidence>
<comment type="caution">
    <text evidence="5">The sequence shown here is derived from an EMBL/GenBank/DDBJ whole genome shotgun (WGS) entry which is preliminary data.</text>
</comment>
<dbReference type="InterPro" id="IPR009057">
    <property type="entry name" value="Homeodomain-like_sf"/>
</dbReference>
<name>A0ABV1KLF3_9BACL</name>
<keyword evidence="2" id="KW-0238">DNA-binding</keyword>
<evidence type="ECO:0000313" key="5">
    <source>
        <dbReference type="EMBL" id="MEQ4480948.1"/>
    </source>
</evidence>
<evidence type="ECO:0000256" key="1">
    <source>
        <dbReference type="ARBA" id="ARBA00023015"/>
    </source>
</evidence>
<dbReference type="PRINTS" id="PR00032">
    <property type="entry name" value="HTHARAC"/>
</dbReference>
<dbReference type="EMBL" id="JASKHM010000001">
    <property type="protein sequence ID" value="MEQ4480948.1"/>
    <property type="molecule type" value="Genomic_DNA"/>
</dbReference>
<dbReference type="InterPro" id="IPR037923">
    <property type="entry name" value="HTH-like"/>
</dbReference>
<evidence type="ECO:0000259" key="4">
    <source>
        <dbReference type="PROSITE" id="PS01124"/>
    </source>
</evidence>
<dbReference type="Pfam" id="PF12833">
    <property type="entry name" value="HTH_18"/>
    <property type="match status" value="1"/>
</dbReference>
<keyword evidence="1" id="KW-0805">Transcription regulation</keyword>
<dbReference type="RefSeq" id="WP_232182918.1">
    <property type="nucleotide sequence ID" value="NZ_JAIOAP010000001.1"/>
</dbReference>